<protein>
    <recommendedName>
        <fullName evidence="3">F-box domain-containing protein</fullName>
    </recommendedName>
</protein>
<evidence type="ECO:0000313" key="2">
    <source>
        <dbReference type="Proteomes" id="UP000092154"/>
    </source>
</evidence>
<dbReference type="AlphaFoldDB" id="A0A1B7N3U7"/>
<sequence>MLAALARTCRAFKEPALDTLWKNIYGFEPLISSLPEGVVKRTTEGKLTLTRPLSLSDWNIIDQYTHRIRSLTIGYRPSANIDERVVQALVCTPSSALLPNLRCLEWWLSRSTFHCCAFYLWQLSGH</sequence>
<name>A0A1B7N3U7_9AGAM</name>
<organism evidence="1 2">
    <name type="scientific">Rhizopogon vinicolor AM-OR11-026</name>
    <dbReference type="NCBI Taxonomy" id="1314800"/>
    <lineage>
        <taxon>Eukaryota</taxon>
        <taxon>Fungi</taxon>
        <taxon>Dikarya</taxon>
        <taxon>Basidiomycota</taxon>
        <taxon>Agaricomycotina</taxon>
        <taxon>Agaricomycetes</taxon>
        <taxon>Agaricomycetidae</taxon>
        <taxon>Boletales</taxon>
        <taxon>Suillineae</taxon>
        <taxon>Rhizopogonaceae</taxon>
        <taxon>Rhizopogon</taxon>
    </lineage>
</organism>
<dbReference type="STRING" id="1314800.A0A1B7N3U7"/>
<dbReference type="EMBL" id="KV448246">
    <property type="protein sequence ID" value="OAX39540.1"/>
    <property type="molecule type" value="Genomic_DNA"/>
</dbReference>
<dbReference type="OrthoDB" id="3067012at2759"/>
<dbReference type="InParanoid" id="A0A1B7N3U7"/>
<proteinExistence type="predicted"/>
<gene>
    <name evidence="1" type="ORF">K503DRAFT_689406</name>
</gene>
<accession>A0A1B7N3U7</accession>
<dbReference type="Proteomes" id="UP000092154">
    <property type="component" value="Unassembled WGS sequence"/>
</dbReference>
<reference evidence="1 2" key="1">
    <citation type="submission" date="2016-06" db="EMBL/GenBank/DDBJ databases">
        <title>Comparative genomics of the ectomycorrhizal sister species Rhizopogon vinicolor and Rhizopogon vesiculosus (Basidiomycota: Boletales) reveals a divergence of the mating type B locus.</title>
        <authorList>
            <consortium name="DOE Joint Genome Institute"/>
            <person name="Mujic A.B."/>
            <person name="Kuo A."/>
            <person name="Tritt A."/>
            <person name="Lipzen A."/>
            <person name="Chen C."/>
            <person name="Johnson J."/>
            <person name="Sharma A."/>
            <person name="Barry K."/>
            <person name="Grigoriev I.V."/>
            <person name="Spatafora J.W."/>
        </authorList>
    </citation>
    <scope>NUCLEOTIDE SEQUENCE [LARGE SCALE GENOMIC DNA]</scope>
    <source>
        <strain evidence="1 2">AM-OR11-026</strain>
    </source>
</reference>
<keyword evidence="2" id="KW-1185">Reference proteome</keyword>
<evidence type="ECO:0000313" key="1">
    <source>
        <dbReference type="EMBL" id="OAX39540.1"/>
    </source>
</evidence>
<evidence type="ECO:0008006" key="3">
    <source>
        <dbReference type="Google" id="ProtNLM"/>
    </source>
</evidence>